<dbReference type="EMBL" id="QRWH01000005">
    <property type="protein sequence ID" value="RGT09463.1"/>
    <property type="molecule type" value="Genomic_DNA"/>
</dbReference>
<feature type="transmembrane region" description="Helical" evidence="5">
    <location>
        <begin position="127"/>
        <end position="147"/>
    </location>
</feature>
<feature type="transmembrane region" description="Helical" evidence="5">
    <location>
        <begin position="245"/>
        <end position="265"/>
    </location>
</feature>
<organism evidence="8 10">
    <name type="scientific">Dorea formicigenerans</name>
    <dbReference type="NCBI Taxonomy" id="39486"/>
    <lineage>
        <taxon>Bacteria</taxon>
        <taxon>Bacillati</taxon>
        <taxon>Bacillota</taxon>
        <taxon>Clostridia</taxon>
        <taxon>Lachnospirales</taxon>
        <taxon>Lachnospiraceae</taxon>
        <taxon>Dorea</taxon>
    </lineage>
</organism>
<keyword evidence="3 5" id="KW-1133">Transmembrane helix</keyword>
<evidence type="ECO:0000313" key="8">
    <source>
        <dbReference type="EMBL" id="RHC11098.1"/>
    </source>
</evidence>
<dbReference type="EMBL" id="QSHK01000001">
    <property type="protein sequence ID" value="RHC11098.1"/>
    <property type="molecule type" value="Genomic_DNA"/>
</dbReference>
<proteinExistence type="predicted"/>
<evidence type="ECO:0000256" key="3">
    <source>
        <dbReference type="ARBA" id="ARBA00022989"/>
    </source>
</evidence>
<dbReference type="Proteomes" id="UP000284742">
    <property type="component" value="Unassembled WGS sequence"/>
</dbReference>
<dbReference type="AlphaFoldDB" id="A0A413YQ02"/>
<evidence type="ECO:0000256" key="2">
    <source>
        <dbReference type="ARBA" id="ARBA00022692"/>
    </source>
</evidence>
<evidence type="ECO:0000313" key="7">
    <source>
        <dbReference type="EMBL" id="RGT09463.1"/>
    </source>
</evidence>
<evidence type="ECO:0000256" key="5">
    <source>
        <dbReference type="SAM" id="Phobius"/>
    </source>
</evidence>
<evidence type="ECO:0000256" key="4">
    <source>
        <dbReference type="ARBA" id="ARBA00023136"/>
    </source>
</evidence>
<dbReference type="Pfam" id="PF04932">
    <property type="entry name" value="Wzy_C"/>
    <property type="match status" value="1"/>
</dbReference>
<comment type="subcellular location">
    <subcellularLocation>
        <location evidence="1">Membrane</location>
        <topology evidence="1">Multi-pass membrane protein</topology>
    </subcellularLocation>
</comment>
<evidence type="ECO:0000313" key="9">
    <source>
        <dbReference type="Proteomes" id="UP000283630"/>
    </source>
</evidence>
<evidence type="ECO:0000256" key="1">
    <source>
        <dbReference type="ARBA" id="ARBA00004141"/>
    </source>
</evidence>
<sequence length="412" mass="47426">MAKEKAVKLLNWIVYVYILTYILPTGKIGPLPIQKICVCLFMLIGILLLLDRRKIKSIIIESKLEIIVFGTGIIWCLISYVKGSSYSVKFASILFVSVIVLLIMYYLIQERLLNLDMIIKCMLYMMILKIIAKIFIEISFLCGIIEYDAVFQLYEEIFRAPASMMTMDFGSIELVRVQSPSDIVVASLLPFYLIIPNEKEGIKIFNFLMLGIYTLIVFSRVYIVEFACFMFVAVVFYWKKIPKKVRYGGIGIIAISSLVWFRPMVEMLCFRFFSDNVAEADSVRTEQIRELVIGIKNAPIWGHGMGSFLPDLIRSEEIPFSYEAEYLSFVYQLGIVGFIILIVGILCIYLKRLWIYVRNNSLEVKVFSFVCISWLLIRPAFNPSFLGLQNGFPVIGLLLLNAYFNEKSRSEI</sequence>
<keyword evidence="2 5" id="KW-0812">Transmembrane</keyword>
<feature type="transmembrane region" description="Helical" evidence="5">
    <location>
        <begin position="212"/>
        <end position="238"/>
    </location>
</feature>
<dbReference type="Proteomes" id="UP000283630">
    <property type="component" value="Unassembled WGS sequence"/>
</dbReference>
<comment type="caution">
    <text evidence="8">The sequence shown here is derived from an EMBL/GenBank/DDBJ whole genome shotgun (WGS) entry which is preliminary data.</text>
</comment>
<feature type="transmembrane region" description="Helical" evidence="5">
    <location>
        <begin position="9"/>
        <end position="26"/>
    </location>
</feature>
<feature type="domain" description="O-antigen ligase-related" evidence="6">
    <location>
        <begin position="207"/>
        <end position="342"/>
    </location>
</feature>
<evidence type="ECO:0000313" key="10">
    <source>
        <dbReference type="Proteomes" id="UP000284742"/>
    </source>
</evidence>
<dbReference type="InterPro" id="IPR007016">
    <property type="entry name" value="O-antigen_ligase-rel_domated"/>
</dbReference>
<reference evidence="9 10" key="1">
    <citation type="submission" date="2018-08" db="EMBL/GenBank/DDBJ databases">
        <title>A genome reference for cultivated species of the human gut microbiota.</title>
        <authorList>
            <person name="Zou Y."/>
            <person name="Xue W."/>
            <person name="Luo G."/>
        </authorList>
    </citation>
    <scope>NUCLEOTIDE SEQUENCE [LARGE SCALE GENOMIC DNA]</scope>
    <source>
        <strain evidence="7 9">AF19-4AC</strain>
        <strain evidence="8 10">AM37-5</strain>
    </source>
</reference>
<evidence type="ECO:0000259" key="6">
    <source>
        <dbReference type="Pfam" id="PF04932"/>
    </source>
</evidence>
<accession>A0A413YQ02</accession>
<gene>
    <name evidence="8" type="ORF">DW860_03440</name>
    <name evidence="7" type="ORF">DWX53_07175</name>
</gene>
<keyword evidence="4 5" id="KW-0472">Membrane</keyword>
<protein>
    <recommendedName>
        <fullName evidence="6">O-antigen ligase-related domain-containing protein</fullName>
    </recommendedName>
</protein>
<feature type="transmembrane region" description="Helical" evidence="5">
    <location>
        <begin position="87"/>
        <end position="107"/>
    </location>
</feature>
<feature type="transmembrane region" description="Helical" evidence="5">
    <location>
        <begin position="329"/>
        <end position="350"/>
    </location>
</feature>
<feature type="transmembrane region" description="Helical" evidence="5">
    <location>
        <begin position="387"/>
        <end position="404"/>
    </location>
</feature>
<feature type="transmembrane region" description="Helical" evidence="5">
    <location>
        <begin position="362"/>
        <end position="381"/>
    </location>
</feature>
<name>A0A413YQ02_9FIRM</name>
<feature type="transmembrane region" description="Helical" evidence="5">
    <location>
        <begin position="32"/>
        <end position="50"/>
    </location>
</feature>